<evidence type="ECO:0000256" key="1">
    <source>
        <dbReference type="ARBA" id="ARBA00004651"/>
    </source>
</evidence>
<keyword evidence="2" id="KW-1003">Cell membrane</keyword>
<protein>
    <submittedName>
        <fullName evidence="8">Wzz/FepE/Etk N-terminal domain-containing protein</fullName>
    </submittedName>
</protein>
<feature type="transmembrane region" description="Helical" evidence="6">
    <location>
        <begin position="28"/>
        <end position="46"/>
    </location>
</feature>
<evidence type="ECO:0000313" key="9">
    <source>
        <dbReference type="Proteomes" id="UP001163156"/>
    </source>
</evidence>
<dbReference type="InterPro" id="IPR003856">
    <property type="entry name" value="LPS_length_determ_N"/>
</dbReference>
<sequence>MDKKTENILRQNNFTLVNIFSLLKAKRLVLFLTIGVFILFGWTYYVTTPDSYETHSILLVESQNSAQSSGLGSLALAAGISVGGNSAEQNVLDPALYPMILQSKPFLSELMYSRVKSELYEDSVSLYKYMVEVKPQNSIYKFLKRPTSILSSPLQIVDSVDEKVIDEKLMYQPLEMYVLSQISTRIQASPEGRLLTISTEMPEADLSYQFSKLVENYLIEYTTKYLQEKQSMQVEYLEAQYLKSEKGFKEAQTALATFRERNQGIYLESLKAREQNLNADYSLKFELYRTIAQELEMAKIKLNSQKPIFSPIEPAFIPNSPSSPKLLVTLALTIMLGAVVGMILIFALYIRQYYLIHRESES</sequence>
<feature type="transmembrane region" description="Helical" evidence="6">
    <location>
        <begin position="326"/>
        <end position="350"/>
    </location>
</feature>
<evidence type="ECO:0000256" key="4">
    <source>
        <dbReference type="ARBA" id="ARBA00022989"/>
    </source>
</evidence>
<dbReference type="RefSeq" id="WP_264809562.1">
    <property type="nucleotide sequence ID" value="NZ_CP110226.1"/>
</dbReference>
<comment type="subcellular location">
    <subcellularLocation>
        <location evidence="1">Cell membrane</location>
        <topology evidence="1">Multi-pass membrane protein</topology>
    </subcellularLocation>
</comment>
<keyword evidence="5 6" id="KW-0472">Membrane</keyword>
<reference evidence="8" key="1">
    <citation type="submission" date="2022-10" db="EMBL/GenBank/DDBJ databases">
        <title>Algoriphagus sp. a novel bacteria isolate from halophytes salicornia europaea.</title>
        <authorList>
            <person name="Peng Y."/>
            <person name="Jiang L."/>
            <person name="Lee J."/>
        </authorList>
    </citation>
    <scope>NUCLEOTIDE SEQUENCE</scope>
    <source>
        <strain evidence="8">TR-M5</strain>
    </source>
</reference>
<keyword evidence="4 6" id="KW-1133">Transmembrane helix</keyword>
<organism evidence="8 9">
    <name type="scientific">Algoriphagus halophytocola</name>
    <dbReference type="NCBI Taxonomy" id="2991499"/>
    <lineage>
        <taxon>Bacteria</taxon>
        <taxon>Pseudomonadati</taxon>
        <taxon>Bacteroidota</taxon>
        <taxon>Cytophagia</taxon>
        <taxon>Cytophagales</taxon>
        <taxon>Cyclobacteriaceae</taxon>
        <taxon>Algoriphagus</taxon>
    </lineage>
</organism>
<dbReference type="InterPro" id="IPR050445">
    <property type="entry name" value="Bact_polysacc_biosynth/exp"/>
</dbReference>
<evidence type="ECO:0000256" key="3">
    <source>
        <dbReference type="ARBA" id="ARBA00022692"/>
    </source>
</evidence>
<dbReference type="EMBL" id="CP110226">
    <property type="protein sequence ID" value="UZD23035.1"/>
    <property type="molecule type" value="Genomic_DNA"/>
</dbReference>
<feature type="domain" description="Polysaccharide chain length determinant N-terminal" evidence="7">
    <location>
        <begin position="13"/>
        <end position="111"/>
    </location>
</feature>
<name>A0ABY6MJ16_9BACT</name>
<proteinExistence type="predicted"/>
<accession>A0ABY6MJ16</accession>
<keyword evidence="3 6" id="KW-0812">Transmembrane</keyword>
<gene>
    <name evidence="8" type="ORF">OM944_00785</name>
</gene>
<evidence type="ECO:0000256" key="2">
    <source>
        <dbReference type="ARBA" id="ARBA00022475"/>
    </source>
</evidence>
<evidence type="ECO:0000259" key="7">
    <source>
        <dbReference type="Pfam" id="PF02706"/>
    </source>
</evidence>
<dbReference type="Proteomes" id="UP001163156">
    <property type="component" value="Chromosome"/>
</dbReference>
<keyword evidence="9" id="KW-1185">Reference proteome</keyword>
<evidence type="ECO:0000313" key="8">
    <source>
        <dbReference type="EMBL" id="UZD23035.1"/>
    </source>
</evidence>
<dbReference type="PANTHER" id="PTHR32309">
    <property type="entry name" value="TYROSINE-PROTEIN KINASE"/>
    <property type="match status" value="1"/>
</dbReference>
<dbReference type="Pfam" id="PF02706">
    <property type="entry name" value="Wzz"/>
    <property type="match status" value="1"/>
</dbReference>
<dbReference type="PANTHER" id="PTHR32309:SF13">
    <property type="entry name" value="FERRIC ENTEROBACTIN TRANSPORT PROTEIN FEPE"/>
    <property type="match status" value="1"/>
</dbReference>
<evidence type="ECO:0000256" key="6">
    <source>
        <dbReference type="SAM" id="Phobius"/>
    </source>
</evidence>
<evidence type="ECO:0000256" key="5">
    <source>
        <dbReference type="ARBA" id="ARBA00023136"/>
    </source>
</evidence>